<dbReference type="PANTHER" id="PTHR36437">
    <property type="entry name" value="GLYOXALASE/BLEOMYCIN RESISTANCE PROTEIN/DIOXYGENASE"/>
    <property type="match status" value="1"/>
</dbReference>
<proteinExistence type="predicted"/>
<feature type="domain" description="VOC" evidence="1">
    <location>
        <begin position="6"/>
        <end position="123"/>
    </location>
</feature>
<dbReference type="Gene3D" id="3.10.180.10">
    <property type="entry name" value="2,3-Dihydroxybiphenyl 1,2-Dioxygenase, domain 1"/>
    <property type="match status" value="1"/>
</dbReference>
<evidence type="ECO:0000313" key="2">
    <source>
        <dbReference type="EMBL" id="MFC4906351.1"/>
    </source>
</evidence>
<dbReference type="InterPro" id="IPR004360">
    <property type="entry name" value="Glyas_Fos-R_dOase_dom"/>
</dbReference>
<organism evidence="2 3">
    <name type="scientific">Actinomadura gamaensis</name>
    <dbReference type="NCBI Taxonomy" id="1763541"/>
    <lineage>
        <taxon>Bacteria</taxon>
        <taxon>Bacillati</taxon>
        <taxon>Actinomycetota</taxon>
        <taxon>Actinomycetes</taxon>
        <taxon>Streptosporangiales</taxon>
        <taxon>Thermomonosporaceae</taxon>
        <taxon>Actinomadura</taxon>
    </lineage>
</organism>
<reference evidence="3" key="1">
    <citation type="journal article" date="2019" name="Int. J. Syst. Evol. Microbiol.">
        <title>The Global Catalogue of Microorganisms (GCM) 10K type strain sequencing project: providing services to taxonomists for standard genome sequencing and annotation.</title>
        <authorList>
            <consortium name="The Broad Institute Genomics Platform"/>
            <consortium name="The Broad Institute Genome Sequencing Center for Infectious Disease"/>
            <person name="Wu L."/>
            <person name="Ma J."/>
        </authorList>
    </citation>
    <scope>NUCLEOTIDE SEQUENCE [LARGE SCALE GENOMIC DNA]</scope>
    <source>
        <strain evidence="3">KLKA75</strain>
    </source>
</reference>
<dbReference type="Pfam" id="PF00903">
    <property type="entry name" value="Glyoxalase"/>
    <property type="match status" value="1"/>
</dbReference>
<dbReference type="InterPro" id="IPR029068">
    <property type="entry name" value="Glyas_Bleomycin-R_OHBP_Dase"/>
</dbReference>
<dbReference type="SUPFAM" id="SSF54593">
    <property type="entry name" value="Glyoxalase/Bleomycin resistance protein/Dihydroxybiphenyl dioxygenase"/>
    <property type="match status" value="1"/>
</dbReference>
<accession>A0ABV9TSG0</accession>
<dbReference type="EMBL" id="JBHSIT010000001">
    <property type="protein sequence ID" value="MFC4906351.1"/>
    <property type="molecule type" value="Genomic_DNA"/>
</dbReference>
<dbReference type="Proteomes" id="UP001595872">
    <property type="component" value="Unassembled WGS sequence"/>
</dbReference>
<gene>
    <name evidence="2" type="ORF">ACFPCY_03390</name>
</gene>
<protein>
    <submittedName>
        <fullName evidence="2">VOC family protein</fullName>
    </submittedName>
</protein>
<dbReference type="PANTHER" id="PTHR36437:SF2">
    <property type="entry name" value="GLYOXALASE_BLEOMYCIN RESISTANCE PROTEIN_DIOXYGENASE"/>
    <property type="match status" value="1"/>
</dbReference>
<evidence type="ECO:0000313" key="3">
    <source>
        <dbReference type="Proteomes" id="UP001595872"/>
    </source>
</evidence>
<keyword evidence="3" id="KW-1185">Reference proteome</keyword>
<name>A0ABV9TSG0_9ACTN</name>
<sequence>MSGITGIWAAGVPVTDQDRAVEFYVGVLGMEKRRDVPLGEFGGRWIEVAPKGSATTIALVPAGGASPAGRGTEIRLATADADALHAELRAKGVDADDVLRWQGAPPMFAFRDQDGNGLSVTEV</sequence>
<dbReference type="PROSITE" id="PS51819">
    <property type="entry name" value="VOC"/>
    <property type="match status" value="1"/>
</dbReference>
<dbReference type="RefSeq" id="WP_378252057.1">
    <property type="nucleotide sequence ID" value="NZ_JBHSIT010000001.1"/>
</dbReference>
<evidence type="ECO:0000259" key="1">
    <source>
        <dbReference type="PROSITE" id="PS51819"/>
    </source>
</evidence>
<comment type="caution">
    <text evidence="2">The sequence shown here is derived from an EMBL/GenBank/DDBJ whole genome shotgun (WGS) entry which is preliminary data.</text>
</comment>
<dbReference type="InterPro" id="IPR037523">
    <property type="entry name" value="VOC_core"/>
</dbReference>